<dbReference type="Proteomes" id="UP000032336">
    <property type="component" value="Unassembled WGS sequence"/>
</dbReference>
<gene>
    <name evidence="1" type="ORF">FEAC_29890</name>
</gene>
<protein>
    <submittedName>
        <fullName evidence="1">Uncharacterized protein</fullName>
    </submittedName>
</protein>
<comment type="caution">
    <text evidence="1">The sequence shown here is derived from an EMBL/GenBank/DDBJ whole genome shotgun (WGS) entry which is preliminary data.</text>
</comment>
<evidence type="ECO:0000313" key="1">
    <source>
        <dbReference type="EMBL" id="KJE75292.1"/>
    </source>
</evidence>
<sequence>MIAAEKAGQLTPQQAFNIPVSVVVTGSQVVSGTDPVMHGSADLNDIFGVTVARLSVYQGFSDNGSVITNLAPVNYDGTYAFPGWSVSNISTSTSARVVGASSAQTTTDAVFNLGYEISLETVNASLTFHFNGNGSWWFSTSGNIS</sequence>
<keyword evidence="2" id="KW-1185">Reference proteome</keyword>
<dbReference type="AlphaFoldDB" id="A0A0D8FSS7"/>
<reference evidence="1 2" key="1">
    <citation type="submission" date="2015-01" db="EMBL/GenBank/DDBJ databases">
        <title>Draft genome of the acidophilic iron oxidizer Ferrimicrobium acidiphilum strain T23.</title>
        <authorList>
            <person name="Poehlein A."/>
            <person name="Eisen S."/>
            <person name="Schloemann M."/>
            <person name="Johnson B.D."/>
            <person name="Daniel R."/>
            <person name="Muehling M."/>
        </authorList>
    </citation>
    <scope>NUCLEOTIDE SEQUENCE [LARGE SCALE GENOMIC DNA]</scope>
    <source>
        <strain evidence="1 2">T23</strain>
    </source>
</reference>
<dbReference type="EMBL" id="JXUW01000051">
    <property type="protein sequence ID" value="KJE75292.1"/>
    <property type="molecule type" value="Genomic_DNA"/>
</dbReference>
<dbReference type="RefSeq" id="WP_035392058.1">
    <property type="nucleotide sequence ID" value="NZ_JQKF01000071.1"/>
</dbReference>
<organism evidence="1 2">
    <name type="scientific">Ferrimicrobium acidiphilum DSM 19497</name>
    <dbReference type="NCBI Taxonomy" id="1121877"/>
    <lineage>
        <taxon>Bacteria</taxon>
        <taxon>Bacillati</taxon>
        <taxon>Actinomycetota</taxon>
        <taxon>Acidimicrobiia</taxon>
        <taxon>Acidimicrobiales</taxon>
        <taxon>Acidimicrobiaceae</taxon>
        <taxon>Ferrimicrobium</taxon>
    </lineage>
</organism>
<accession>A0A0D8FSS7</accession>
<name>A0A0D8FSS7_9ACTN</name>
<proteinExistence type="predicted"/>
<dbReference type="STRING" id="1121877.FEAC_29890"/>
<evidence type="ECO:0000313" key="2">
    <source>
        <dbReference type="Proteomes" id="UP000032336"/>
    </source>
</evidence>